<evidence type="ECO:0008006" key="4">
    <source>
        <dbReference type="Google" id="ProtNLM"/>
    </source>
</evidence>
<accession>A0A0S0N9H8</accession>
<dbReference type="Proteomes" id="UP000203193">
    <property type="component" value="Segment"/>
</dbReference>
<keyword evidence="1" id="KW-1133">Transmembrane helix</keyword>
<dbReference type="EMBL" id="JQ067089">
    <property type="protein sequence ID" value="ALH23643.1"/>
    <property type="molecule type" value="Genomic_DNA"/>
</dbReference>
<keyword evidence="1" id="KW-0812">Transmembrane</keyword>
<sequence>MNRYNKRWALEWLGYAAAAVVAIAVLVGFGHRLLEVLDMPEVRESYRTGRCVEVVDHRARHEGRKSEWSCDNLPPEYDRVWVE</sequence>
<proteinExistence type="predicted"/>
<keyword evidence="3" id="KW-1185">Reference proteome</keyword>
<dbReference type="KEGG" id="vg:26637093"/>
<reference evidence="2 3" key="1">
    <citation type="journal article" date="2012" name="Appl. Environ. Microbiol.">
        <title>High Diversity and Novel Species of Pseudomonas aeruginosa Bacteriophages.</title>
        <authorList>
            <person name="Sepulveda-Robles O."/>
            <person name="Kameyama L."/>
            <person name="Guarneros G."/>
        </authorList>
    </citation>
    <scope>NUCLEOTIDE SEQUENCE [LARGE SCALE GENOMIC DNA]</scope>
</reference>
<evidence type="ECO:0000256" key="1">
    <source>
        <dbReference type="SAM" id="Phobius"/>
    </source>
</evidence>
<evidence type="ECO:0000313" key="2">
    <source>
        <dbReference type="EMBL" id="ALH23643.1"/>
    </source>
</evidence>
<organism evidence="2 3">
    <name type="scientific">Pseudomonas phage PaMx28</name>
    <dbReference type="NCBI Taxonomy" id="1175659"/>
    <lineage>
        <taxon>Viruses</taxon>
        <taxon>Duplodnaviria</taxon>
        <taxon>Heunggongvirae</taxon>
        <taxon>Uroviricota</taxon>
        <taxon>Caudoviricetes</taxon>
        <taxon>Mesyanzhinovviridae</taxon>
        <taxon>Bradleyvirinae</taxon>
        <taxon>Pamexvirus</taxon>
        <taxon>Pamexvirus PaMx28</taxon>
    </lineage>
</organism>
<gene>
    <name evidence="2" type="ORF">PaMx28_43</name>
</gene>
<dbReference type="RefSeq" id="YP_009210655.1">
    <property type="nucleotide sequence ID" value="NC_028931.1"/>
</dbReference>
<evidence type="ECO:0000313" key="3">
    <source>
        <dbReference type="Proteomes" id="UP000203193"/>
    </source>
</evidence>
<keyword evidence="1" id="KW-0472">Membrane</keyword>
<protein>
    <recommendedName>
        <fullName evidence="4">Transmembrane protein</fullName>
    </recommendedName>
</protein>
<feature type="transmembrane region" description="Helical" evidence="1">
    <location>
        <begin position="12"/>
        <end position="34"/>
    </location>
</feature>
<dbReference type="GeneID" id="26637093"/>
<name>A0A0S0N9H8_9CAUD</name>
<dbReference type="OrthoDB" id="24796at10239"/>